<evidence type="ECO:0000256" key="3">
    <source>
        <dbReference type="ARBA" id="ARBA00025724"/>
    </source>
</evidence>
<dbReference type="GO" id="GO:0030880">
    <property type="term" value="C:RNA polymerase complex"/>
    <property type="evidence" value="ECO:0007669"/>
    <property type="project" value="InterPro"/>
</dbReference>
<dbReference type="OrthoDB" id="2186918at2759"/>
<evidence type="ECO:0000313" key="7">
    <source>
        <dbReference type="Proteomes" id="UP000199069"/>
    </source>
</evidence>
<comment type="similarity">
    <text evidence="3">Belongs to the eukaryotic RPB4 RNA polymerase subunit family.</text>
</comment>
<dbReference type="EMBL" id="LCTV02000001">
    <property type="protein sequence ID" value="PRQ77591.1"/>
    <property type="molecule type" value="Genomic_DNA"/>
</dbReference>
<dbReference type="AlphaFoldDB" id="A0A0K3C489"/>
<dbReference type="STRING" id="5286.A0A0K3C489"/>
<evidence type="ECO:0000259" key="4">
    <source>
        <dbReference type="SMART" id="SM00657"/>
    </source>
</evidence>
<evidence type="ECO:0000313" key="8">
    <source>
        <dbReference type="Proteomes" id="UP000239560"/>
    </source>
</evidence>
<dbReference type="GO" id="GO:0000166">
    <property type="term" value="F:nucleotide binding"/>
    <property type="evidence" value="ECO:0007669"/>
    <property type="project" value="InterPro"/>
</dbReference>
<protein>
    <submittedName>
        <fullName evidence="6">HRDC-like protein</fullName>
    </submittedName>
</protein>
<sequence length="105" mass="12012">MLTISEVKLVLESLDNPPDNAVYNKTKDYVDTFARFHDHETASNVRSSFPNPPFQFFEQVQLVNLCPMEAEEAKALVPSIQVEDDQLQQYLDDMTRARKAQQPPA</sequence>
<reference evidence="6 8" key="2">
    <citation type="journal article" date="2018" name="Elife">
        <title>Functional genomics of lipid metabolism in the oleaginous yeast Rhodosporidium toruloides.</title>
        <authorList>
            <person name="Coradetti S.T."/>
            <person name="Pinel D."/>
            <person name="Geiselman G."/>
            <person name="Ito M."/>
            <person name="Mondo S."/>
            <person name="Reilly M.C."/>
            <person name="Cheng Y.F."/>
            <person name="Bauer S."/>
            <person name="Grigoriev I."/>
            <person name="Gladden J.M."/>
            <person name="Simmons B.A."/>
            <person name="Brem R."/>
            <person name="Arkin A.P."/>
            <person name="Skerker J.M."/>
        </authorList>
    </citation>
    <scope>NUCLEOTIDE SEQUENCE [LARGE SCALE GENOMIC DNA]</scope>
    <source>
        <strain evidence="6 8">NBRC 0880</strain>
    </source>
</reference>
<proteinExistence type="inferred from homology"/>
<name>A0A0K3C489_RHOTO</name>
<dbReference type="InterPro" id="IPR006590">
    <property type="entry name" value="RNA_pol_Rpb4/RPC9_core"/>
</dbReference>
<dbReference type="OMA" id="CPENVEE"/>
<keyword evidence="2" id="KW-0539">Nucleus</keyword>
<dbReference type="InterPro" id="IPR045222">
    <property type="entry name" value="Rpb4-like"/>
</dbReference>
<evidence type="ECO:0000256" key="2">
    <source>
        <dbReference type="ARBA" id="ARBA00023242"/>
    </source>
</evidence>
<dbReference type="InterPro" id="IPR010997">
    <property type="entry name" value="HRDC-like_sf"/>
</dbReference>
<dbReference type="GO" id="GO:0005634">
    <property type="term" value="C:nucleus"/>
    <property type="evidence" value="ECO:0007669"/>
    <property type="project" value="UniProtKB-SubCell"/>
</dbReference>
<dbReference type="InterPro" id="IPR038324">
    <property type="entry name" value="Rpb4/RPC9_sf"/>
</dbReference>
<evidence type="ECO:0000313" key="5">
    <source>
        <dbReference type="EMBL" id="CTR04394.1"/>
    </source>
</evidence>
<dbReference type="Proteomes" id="UP000199069">
    <property type="component" value="Unassembled WGS sequence"/>
</dbReference>
<dbReference type="SMART" id="SM00657">
    <property type="entry name" value="RPOL4c"/>
    <property type="match status" value="1"/>
</dbReference>
<reference evidence="5 7" key="1">
    <citation type="submission" date="2015-07" db="EMBL/GenBank/DDBJ databases">
        <authorList>
            <person name="Cajimat M.N.B."/>
            <person name="Milazzo M.L."/>
            <person name="Fulhorst C.F."/>
        </authorList>
    </citation>
    <scope>NUCLEOTIDE SEQUENCE [LARGE SCALE GENOMIC DNA]</scope>
    <source>
        <strain evidence="5">Single colony</strain>
    </source>
</reference>
<dbReference type="InterPro" id="IPR005574">
    <property type="entry name" value="Rpb4/RPC9"/>
</dbReference>
<dbReference type="GO" id="GO:0006352">
    <property type="term" value="P:DNA-templated transcription initiation"/>
    <property type="evidence" value="ECO:0007669"/>
    <property type="project" value="InterPro"/>
</dbReference>
<dbReference type="Gene3D" id="1.20.1250.40">
    <property type="match status" value="1"/>
</dbReference>
<organism evidence="5 7">
    <name type="scientific">Rhodotorula toruloides</name>
    <name type="common">Yeast</name>
    <name type="synonym">Rhodosporidium toruloides</name>
    <dbReference type="NCBI Taxonomy" id="5286"/>
    <lineage>
        <taxon>Eukaryota</taxon>
        <taxon>Fungi</taxon>
        <taxon>Dikarya</taxon>
        <taxon>Basidiomycota</taxon>
        <taxon>Pucciniomycotina</taxon>
        <taxon>Microbotryomycetes</taxon>
        <taxon>Sporidiobolales</taxon>
        <taxon>Sporidiobolaceae</taxon>
        <taxon>Rhodotorula</taxon>
    </lineage>
</organism>
<gene>
    <name evidence="5" type="primary">FGENESH: predicted gene_1.255</name>
    <name evidence="6" type="ORF">AAT19DRAFT_8659</name>
    <name evidence="5" type="ORF">BN2166_0002550</name>
</gene>
<dbReference type="PANTHER" id="PTHR21297">
    <property type="entry name" value="DNA-DIRECTED RNA POLYMERASE II"/>
    <property type="match status" value="1"/>
</dbReference>
<feature type="domain" description="RNA polymerase Rpb4/RPC9 core" evidence="4">
    <location>
        <begin position="1"/>
        <end position="101"/>
    </location>
</feature>
<dbReference type="EMBL" id="CWKI01000001">
    <property type="protein sequence ID" value="CTR04394.1"/>
    <property type="molecule type" value="Genomic_DNA"/>
</dbReference>
<keyword evidence="7" id="KW-1185">Reference proteome</keyword>
<dbReference type="Proteomes" id="UP000239560">
    <property type="component" value="Unassembled WGS sequence"/>
</dbReference>
<dbReference type="Pfam" id="PF03874">
    <property type="entry name" value="RNA_pol_Rpb4"/>
    <property type="match status" value="1"/>
</dbReference>
<evidence type="ECO:0000313" key="6">
    <source>
        <dbReference type="EMBL" id="PRQ77591.1"/>
    </source>
</evidence>
<dbReference type="SUPFAM" id="SSF47819">
    <property type="entry name" value="HRDC-like"/>
    <property type="match status" value="1"/>
</dbReference>
<comment type="subcellular location">
    <subcellularLocation>
        <location evidence="1">Nucleus</location>
    </subcellularLocation>
</comment>
<accession>A0A0K3C489</accession>
<evidence type="ECO:0000256" key="1">
    <source>
        <dbReference type="ARBA" id="ARBA00004123"/>
    </source>
</evidence>